<accession>A0A1H9MXT7</accession>
<dbReference type="AlphaFoldDB" id="A0A1H9MXT7"/>
<evidence type="ECO:0000313" key="2">
    <source>
        <dbReference type="Proteomes" id="UP000199647"/>
    </source>
</evidence>
<dbReference type="OrthoDB" id="5508973at2"/>
<protein>
    <submittedName>
        <fullName evidence="1">Uncharacterized protein</fullName>
    </submittedName>
</protein>
<dbReference type="RefSeq" id="WP_092498586.1">
    <property type="nucleotide sequence ID" value="NZ_FOFG01000014.1"/>
</dbReference>
<proteinExistence type="predicted"/>
<keyword evidence="2" id="KW-1185">Reference proteome</keyword>
<dbReference type="EMBL" id="FOFG01000014">
    <property type="protein sequence ID" value="SER28401.1"/>
    <property type="molecule type" value="Genomic_DNA"/>
</dbReference>
<evidence type="ECO:0000313" key="1">
    <source>
        <dbReference type="EMBL" id="SER28401.1"/>
    </source>
</evidence>
<reference evidence="1 2" key="1">
    <citation type="submission" date="2016-10" db="EMBL/GenBank/DDBJ databases">
        <authorList>
            <person name="de Groot N.N."/>
        </authorList>
    </citation>
    <scope>NUCLEOTIDE SEQUENCE [LARGE SCALE GENOMIC DNA]</scope>
    <source>
        <strain evidence="1 2">A52C2</strain>
    </source>
</reference>
<sequence length="207" mass="22399">MTEKMIPAIDDAWREFRSSPGIGEGHEFAFRCGWAARENAITAAAENAPKAEPLFVGEATNTAAVSEDALWRLLASGKATPEDQRYAAGWIAKLTTPPAADAGLRAGWRSMRDAPRDGTEVLLLHRAHGVIEGRFFPGEWSEETPVSPREYSGATWVLGDDIGQEEVEEFGPDAPEAFGDGAVIGWLPRDALAVKPEAAADEKEQPR</sequence>
<gene>
    <name evidence="1" type="ORF">SAMN05216548_11496</name>
</gene>
<dbReference type="STRING" id="1855383.SAMN05216548_11496"/>
<name>A0A1H9MXT7_9HYPH</name>
<organism evidence="1 2">
    <name type="scientific">Faunimonas pinastri</name>
    <dbReference type="NCBI Taxonomy" id="1855383"/>
    <lineage>
        <taxon>Bacteria</taxon>
        <taxon>Pseudomonadati</taxon>
        <taxon>Pseudomonadota</taxon>
        <taxon>Alphaproteobacteria</taxon>
        <taxon>Hyphomicrobiales</taxon>
        <taxon>Afifellaceae</taxon>
        <taxon>Faunimonas</taxon>
    </lineage>
</organism>
<dbReference type="Proteomes" id="UP000199647">
    <property type="component" value="Unassembled WGS sequence"/>
</dbReference>